<organism evidence="1 2">
    <name type="scientific">Rhodovastum atsumiense</name>
    <dbReference type="NCBI Taxonomy" id="504468"/>
    <lineage>
        <taxon>Bacteria</taxon>
        <taxon>Pseudomonadati</taxon>
        <taxon>Pseudomonadota</taxon>
        <taxon>Alphaproteobacteria</taxon>
        <taxon>Acetobacterales</taxon>
        <taxon>Acetobacteraceae</taxon>
        <taxon>Rhodovastum</taxon>
    </lineage>
</organism>
<comment type="caution">
    <text evidence="1">The sequence shown here is derived from an EMBL/GenBank/DDBJ whole genome shotgun (WGS) entry which is preliminary data.</text>
</comment>
<dbReference type="OrthoDB" id="7574088at2"/>
<dbReference type="EMBL" id="VWPK01000076">
    <property type="protein sequence ID" value="KAA5608599.1"/>
    <property type="molecule type" value="Genomic_DNA"/>
</dbReference>
<reference evidence="1 2" key="1">
    <citation type="submission" date="2019-09" db="EMBL/GenBank/DDBJ databases">
        <title>Genome sequence of Rhodovastum atsumiense, a diverse member of the Acetobacteraceae family of non-sulfur purple photosynthetic bacteria.</title>
        <authorList>
            <person name="Meyer T."/>
            <person name="Kyndt J."/>
        </authorList>
    </citation>
    <scope>NUCLEOTIDE SEQUENCE [LARGE SCALE GENOMIC DNA]</scope>
    <source>
        <strain evidence="1 2">DSM 21279</strain>
    </source>
</reference>
<protein>
    <submittedName>
        <fullName evidence="1">Uncharacterized protein</fullName>
    </submittedName>
</protein>
<name>A0A5M6IL57_9PROT</name>
<dbReference type="AlphaFoldDB" id="A0A5M6IL57"/>
<accession>A0A5M6IL57</accession>
<sequence length="67" mass="7599">MLGEDEEWLHELSIGMFAEDGCLHVYDLDDDGTTAFTEYGIECLRQIIADEREAGRAPPRREQPSAE</sequence>
<dbReference type="Proteomes" id="UP000325255">
    <property type="component" value="Unassembled WGS sequence"/>
</dbReference>
<evidence type="ECO:0000313" key="2">
    <source>
        <dbReference type="Proteomes" id="UP000325255"/>
    </source>
</evidence>
<keyword evidence="2" id="KW-1185">Reference proteome</keyword>
<evidence type="ECO:0000313" key="1">
    <source>
        <dbReference type="EMBL" id="KAA5608599.1"/>
    </source>
</evidence>
<proteinExistence type="predicted"/>
<gene>
    <name evidence="1" type="ORF">F1189_28385</name>
</gene>